<evidence type="ECO:0000313" key="3">
    <source>
        <dbReference type="Proteomes" id="UP000198816"/>
    </source>
</evidence>
<dbReference type="RefSeq" id="WP_093038375.1">
    <property type="nucleotide sequence ID" value="NZ_FNNZ01000046.1"/>
</dbReference>
<name>A0A1H3DD63_THIRO</name>
<sequence length="154" mass="16846">MTDTTTKRPARTPAERQRDLRARAATLIAEGTETDLQAAADSLLIEALGTAYRRGQSYALADIAGELLRRLNHPGPFALVARPDRPTVTPEPETEPVTVTRGYPPEVKRMAVELLDAGATSREIRTAILKAHGKAPDGRNIARLVRSWRTALEN</sequence>
<organism evidence="2 3">
    <name type="scientific">Thiocapsa roseopersicina</name>
    <dbReference type="NCBI Taxonomy" id="1058"/>
    <lineage>
        <taxon>Bacteria</taxon>
        <taxon>Pseudomonadati</taxon>
        <taxon>Pseudomonadota</taxon>
        <taxon>Gammaproteobacteria</taxon>
        <taxon>Chromatiales</taxon>
        <taxon>Chromatiaceae</taxon>
        <taxon>Thiocapsa</taxon>
    </lineage>
</organism>
<protein>
    <submittedName>
        <fullName evidence="2">Uncharacterized protein</fullName>
    </submittedName>
</protein>
<evidence type="ECO:0000256" key="1">
    <source>
        <dbReference type="SAM" id="MobiDB-lite"/>
    </source>
</evidence>
<gene>
    <name evidence="2" type="ORF">SAMN05421783_14615</name>
</gene>
<evidence type="ECO:0000313" key="2">
    <source>
        <dbReference type="EMBL" id="SDX64078.1"/>
    </source>
</evidence>
<dbReference type="OrthoDB" id="9894369at2"/>
<reference evidence="3" key="1">
    <citation type="submission" date="2016-10" db="EMBL/GenBank/DDBJ databases">
        <authorList>
            <person name="Varghese N."/>
            <person name="Submissions S."/>
        </authorList>
    </citation>
    <scope>NUCLEOTIDE SEQUENCE [LARGE SCALE GENOMIC DNA]</scope>
    <source>
        <strain evidence="3">DSM 217</strain>
    </source>
</reference>
<dbReference type="Proteomes" id="UP000198816">
    <property type="component" value="Unassembled WGS sequence"/>
</dbReference>
<dbReference type="EMBL" id="FNNZ01000046">
    <property type="protein sequence ID" value="SDX64078.1"/>
    <property type="molecule type" value="Genomic_DNA"/>
</dbReference>
<accession>A0A1H3DD63</accession>
<dbReference type="AlphaFoldDB" id="A0A1H3DD63"/>
<feature type="region of interest" description="Disordered" evidence="1">
    <location>
        <begin position="80"/>
        <end position="100"/>
    </location>
</feature>
<feature type="compositionally biased region" description="Low complexity" evidence="1">
    <location>
        <begin position="86"/>
        <end position="100"/>
    </location>
</feature>
<proteinExistence type="predicted"/>
<keyword evidence="3" id="KW-1185">Reference proteome</keyword>